<dbReference type="Pfam" id="PF01068">
    <property type="entry name" value="DNA_ligase_A_M"/>
    <property type="match status" value="2"/>
</dbReference>
<dbReference type="GO" id="GO:1903461">
    <property type="term" value="P:Okazaki fragment processing involved in mitotic DNA replication"/>
    <property type="evidence" value="ECO:0007669"/>
    <property type="project" value="TreeGrafter"/>
</dbReference>
<evidence type="ECO:0000313" key="19">
    <source>
        <dbReference type="Proteomes" id="UP000275078"/>
    </source>
</evidence>
<evidence type="ECO:0000256" key="3">
    <source>
        <dbReference type="ARBA" id="ARBA00022598"/>
    </source>
</evidence>
<keyword evidence="8 14" id="KW-0067">ATP-binding</keyword>
<accession>A0A3N4IMT5</accession>
<keyword evidence="11" id="KW-0539">Nucleus</keyword>
<organism evidence="18 19">
    <name type="scientific">Ascobolus immersus RN42</name>
    <dbReference type="NCBI Taxonomy" id="1160509"/>
    <lineage>
        <taxon>Eukaryota</taxon>
        <taxon>Fungi</taxon>
        <taxon>Dikarya</taxon>
        <taxon>Ascomycota</taxon>
        <taxon>Pezizomycotina</taxon>
        <taxon>Pezizomycetes</taxon>
        <taxon>Pezizales</taxon>
        <taxon>Ascobolaceae</taxon>
        <taxon>Ascobolus</taxon>
    </lineage>
</organism>
<keyword evidence="5" id="KW-0235">DNA replication</keyword>
<evidence type="ECO:0000313" key="18">
    <source>
        <dbReference type="EMBL" id="RPA87442.1"/>
    </source>
</evidence>
<dbReference type="FunFam" id="3.30.470.30:FF:000016">
    <property type="entry name" value="DNA ligase"/>
    <property type="match status" value="1"/>
</dbReference>
<evidence type="ECO:0000256" key="2">
    <source>
        <dbReference type="ARBA" id="ARBA00007572"/>
    </source>
</evidence>
<evidence type="ECO:0000256" key="10">
    <source>
        <dbReference type="ARBA" id="ARBA00023204"/>
    </source>
</evidence>
<feature type="domain" description="ATP-dependent DNA ligase family profile" evidence="17">
    <location>
        <begin position="515"/>
        <end position="652"/>
    </location>
</feature>
<dbReference type="InterPro" id="IPR012310">
    <property type="entry name" value="DNA_ligase_ATP-dep_cent"/>
</dbReference>
<comment type="subcellular location">
    <subcellularLocation>
        <location evidence="1">Nucleus</location>
    </subcellularLocation>
</comment>
<dbReference type="InterPro" id="IPR012308">
    <property type="entry name" value="DNA_ligase_ATP-dep_N"/>
</dbReference>
<keyword evidence="6 14" id="KW-0547">Nucleotide-binding</keyword>
<keyword evidence="4" id="KW-0132">Cell division</keyword>
<dbReference type="Gene3D" id="2.40.50.140">
    <property type="entry name" value="Nucleic acid-binding proteins"/>
    <property type="match status" value="1"/>
</dbReference>
<dbReference type="InterPro" id="IPR050191">
    <property type="entry name" value="ATP-dep_DNA_ligase"/>
</dbReference>
<dbReference type="Pfam" id="PF04679">
    <property type="entry name" value="DNA_ligase_A_C"/>
    <property type="match status" value="1"/>
</dbReference>
<evidence type="ECO:0000256" key="8">
    <source>
        <dbReference type="ARBA" id="ARBA00022840"/>
    </source>
</evidence>
<dbReference type="SUPFAM" id="SSF117018">
    <property type="entry name" value="ATP-dependent DNA ligase DNA-binding domain"/>
    <property type="match status" value="1"/>
</dbReference>
<evidence type="ECO:0000256" key="9">
    <source>
        <dbReference type="ARBA" id="ARBA00023172"/>
    </source>
</evidence>
<evidence type="ECO:0000256" key="13">
    <source>
        <dbReference type="ARBA" id="ARBA00034003"/>
    </source>
</evidence>
<keyword evidence="12" id="KW-0131">Cell cycle</keyword>
<dbReference type="OrthoDB" id="206088at2759"/>
<keyword evidence="3 14" id="KW-0436">Ligase</keyword>
<sequence>MASPPPAEKKAKKPRKASPKLKKEIKKEVKEEIKEEEDEEEDEAPVKPKRGKKAAASPKIKKEDAGDEAPKKKKGAASAKAKSEEEVVQEEVADDFPASESEAEEEDKPLFAPAAYKEVQKALTAKAMHPYPDWKAGTPVPYAALCKTFDLIEGTTKRLQKLAHTTLFLRQVLRLTPDGFLEVVHLINNKLAADYEGIELGIGESLLVKAVSQACGRSVQQIKNDQTEIGDLGLIAAKSRQGQKTLMFRKPTPLTVTQVHKVLMQIATIKGTGGQGRKVDLMAGLLAGCVSDYGNLEAKYIVRGLEGKLRIGLADKSVQVSIAQAVVTWQREKENKKVTTEDLIKAEAVMRQVYSELPSYDVIIPALMKTVIWKLKDVCKLQPGVPLKPMLAKPTKSISEVLDRFTDRRFTCEYKYDGERAQIHFVSKTSNLTLPSAASGNEGKQIGKGVAKIFSRNSEDLSGKYPDVLELLDTWIKPDVDSFVIDCEAVGWDRVEKKILPFQQLMTRKKKDVATADVKVRVCIFAFDLLYLNGKSMCKETLEERRRNLHECFTEVPGEFQFAKFQDAKEIEAIQTFLDESVKASCEGLMVKMLDGEESGYEPSKRSRNWLKIKKDYLSGVGDSLDLVVIGAYHGKGKRTSKYGAYLLACYNPSKQTYETICNIGTGFSDEDLDTFYDLLSNHVIDRPKPFYSHSKAKPDQPDVWFEPAVVWEVKTADLTLSPKYRAAEGLADASDKGVSLRFPRLVRIRDDKKPEQATNSRQVAELYRNQESVAQGKKGGVDDDFEY</sequence>
<evidence type="ECO:0000256" key="12">
    <source>
        <dbReference type="ARBA" id="ARBA00023306"/>
    </source>
</evidence>
<dbReference type="GO" id="GO:0005739">
    <property type="term" value="C:mitochondrion"/>
    <property type="evidence" value="ECO:0007669"/>
    <property type="project" value="TreeGrafter"/>
</dbReference>
<evidence type="ECO:0000256" key="16">
    <source>
        <dbReference type="SAM" id="MobiDB-lite"/>
    </source>
</evidence>
<dbReference type="Gene3D" id="3.30.1490.70">
    <property type="match status" value="1"/>
</dbReference>
<dbReference type="Gene3D" id="1.10.3260.10">
    <property type="entry name" value="DNA ligase, ATP-dependent, N-terminal domain"/>
    <property type="match status" value="1"/>
</dbReference>
<dbReference type="PANTHER" id="PTHR45674">
    <property type="entry name" value="DNA LIGASE 1/3 FAMILY MEMBER"/>
    <property type="match status" value="1"/>
</dbReference>
<evidence type="ECO:0000256" key="1">
    <source>
        <dbReference type="ARBA" id="ARBA00004123"/>
    </source>
</evidence>
<keyword evidence="7 14" id="KW-0227">DNA damage</keyword>
<dbReference type="STRING" id="1160509.A0A3N4IMT5"/>
<dbReference type="GO" id="GO:0006310">
    <property type="term" value="P:DNA recombination"/>
    <property type="evidence" value="ECO:0007669"/>
    <property type="project" value="UniProtKB-KW"/>
</dbReference>
<dbReference type="CDD" id="cd07969">
    <property type="entry name" value="OBF_DNA_ligase_I"/>
    <property type="match status" value="1"/>
</dbReference>
<protein>
    <recommendedName>
        <fullName evidence="14">DNA ligase</fullName>
        <ecNumber evidence="14">6.5.1.1</ecNumber>
    </recommendedName>
</protein>
<dbReference type="GO" id="GO:0071897">
    <property type="term" value="P:DNA biosynthetic process"/>
    <property type="evidence" value="ECO:0007669"/>
    <property type="project" value="InterPro"/>
</dbReference>
<keyword evidence="19" id="KW-1185">Reference proteome</keyword>
<dbReference type="GO" id="GO:0051301">
    <property type="term" value="P:cell division"/>
    <property type="evidence" value="ECO:0007669"/>
    <property type="project" value="UniProtKB-KW"/>
</dbReference>
<dbReference type="CDD" id="cd07900">
    <property type="entry name" value="Adenylation_DNA_ligase_I_Euk"/>
    <property type="match status" value="1"/>
</dbReference>
<dbReference type="InterPro" id="IPR012340">
    <property type="entry name" value="NA-bd_OB-fold"/>
</dbReference>
<dbReference type="InterPro" id="IPR016059">
    <property type="entry name" value="DNA_ligase_ATP-dep_CS"/>
</dbReference>
<dbReference type="PROSITE" id="PS50160">
    <property type="entry name" value="DNA_LIGASE_A3"/>
    <property type="match status" value="1"/>
</dbReference>
<evidence type="ECO:0000256" key="4">
    <source>
        <dbReference type="ARBA" id="ARBA00022618"/>
    </source>
</evidence>
<name>A0A3N4IMT5_ASCIM</name>
<feature type="compositionally biased region" description="Basic and acidic residues" evidence="16">
    <location>
        <begin position="60"/>
        <end position="70"/>
    </location>
</feature>
<feature type="compositionally biased region" description="Basic residues" evidence="16">
    <location>
        <begin position="10"/>
        <end position="20"/>
    </location>
</feature>
<dbReference type="GO" id="GO:0003910">
    <property type="term" value="F:DNA ligase (ATP) activity"/>
    <property type="evidence" value="ECO:0007669"/>
    <property type="project" value="UniProtKB-EC"/>
</dbReference>
<dbReference type="InterPro" id="IPR012309">
    <property type="entry name" value="DNA_ligase_ATP-dep_C"/>
</dbReference>
<dbReference type="InterPro" id="IPR036599">
    <property type="entry name" value="DNA_ligase_N_sf"/>
</dbReference>
<dbReference type="SUPFAM" id="SSF56091">
    <property type="entry name" value="DNA ligase/mRNA capping enzyme, catalytic domain"/>
    <property type="match status" value="1"/>
</dbReference>
<comment type="similarity">
    <text evidence="2 15">Belongs to the ATP-dependent DNA ligase family.</text>
</comment>
<keyword evidence="10 14" id="KW-0234">DNA repair</keyword>
<evidence type="ECO:0000256" key="5">
    <source>
        <dbReference type="ARBA" id="ARBA00022705"/>
    </source>
</evidence>
<dbReference type="Gene3D" id="3.30.470.30">
    <property type="entry name" value="DNA ligase/mRNA capping enzyme"/>
    <property type="match status" value="1"/>
</dbReference>
<dbReference type="AlphaFoldDB" id="A0A3N4IMT5"/>
<reference evidence="18 19" key="1">
    <citation type="journal article" date="2018" name="Nat. Ecol. Evol.">
        <title>Pezizomycetes genomes reveal the molecular basis of ectomycorrhizal truffle lifestyle.</title>
        <authorList>
            <person name="Murat C."/>
            <person name="Payen T."/>
            <person name="Noel B."/>
            <person name="Kuo A."/>
            <person name="Morin E."/>
            <person name="Chen J."/>
            <person name="Kohler A."/>
            <person name="Krizsan K."/>
            <person name="Balestrini R."/>
            <person name="Da Silva C."/>
            <person name="Montanini B."/>
            <person name="Hainaut M."/>
            <person name="Levati E."/>
            <person name="Barry K.W."/>
            <person name="Belfiori B."/>
            <person name="Cichocki N."/>
            <person name="Clum A."/>
            <person name="Dockter R.B."/>
            <person name="Fauchery L."/>
            <person name="Guy J."/>
            <person name="Iotti M."/>
            <person name="Le Tacon F."/>
            <person name="Lindquist E.A."/>
            <person name="Lipzen A."/>
            <person name="Malagnac F."/>
            <person name="Mello A."/>
            <person name="Molinier V."/>
            <person name="Miyauchi S."/>
            <person name="Poulain J."/>
            <person name="Riccioni C."/>
            <person name="Rubini A."/>
            <person name="Sitrit Y."/>
            <person name="Splivallo R."/>
            <person name="Traeger S."/>
            <person name="Wang M."/>
            <person name="Zifcakova L."/>
            <person name="Wipf D."/>
            <person name="Zambonelli A."/>
            <person name="Paolocci F."/>
            <person name="Nowrousian M."/>
            <person name="Ottonello S."/>
            <person name="Baldrian P."/>
            <person name="Spatafora J.W."/>
            <person name="Henrissat B."/>
            <person name="Nagy L.G."/>
            <person name="Aury J.M."/>
            <person name="Wincker P."/>
            <person name="Grigoriev I.V."/>
            <person name="Bonfante P."/>
            <person name="Martin F.M."/>
        </authorList>
    </citation>
    <scope>NUCLEOTIDE SEQUENCE [LARGE SCALE GENOMIC DNA]</scope>
    <source>
        <strain evidence="18 19">RN42</strain>
    </source>
</reference>
<evidence type="ECO:0000256" key="6">
    <source>
        <dbReference type="ARBA" id="ARBA00022741"/>
    </source>
</evidence>
<dbReference type="FunFam" id="2.40.50.140:FF:000062">
    <property type="entry name" value="DNA ligase"/>
    <property type="match status" value="1"/>
</dbReference>
<feature type="compositionally biased region" description="Basic and acidic residues" evidence="16">
    <location>
        <begin position="21"/>
        <end position="33"/>
    </location>
</feature>
<dbReference type="EC" id="6.5.1.1" evidence="14"/>
<dbReference type="NCBIfam" id="TIGR00574">
    <property type="entry name" value="dnl1"/>
    <property type="match status" value="1"/>
</dbReference>
<dbReference type="GO" id="GO:0006281">
    <property type="term" value="P:DNA repair"/>
    <property type="evidence" value="ECO:0007669"/>
    <property type="project" value="UniProtKB-KW"/>
</dbReference>
<dbReference type="GO" id="GO:0005524">
    <property type="term" value="F:ATP binding"/>
    <property type="evidence" value="ECO:0007669"/>
    <property type="project" value="UniProtKB-KW"/>
</dbReference>
<evidence type="ECO:0000256" key="15">
    <source>
        <dbReference type="RuleBase" id="RU004196"/>
    </source>
</evidence>
<dbReference type="Pfam" id="PF04675">
    <property type="entry name" value="DNA_ligase_A_N"/>
    <property type="match status" value="1"/>
</dbReference>
<evidence type="ECO:0000256" key="11">
    <source>
        <dbReference type="ARBA" id="ARBA00023242"/>
    </source>
</evidence>
<dbReference type="PANTHER" id="PTHR45674:SF4">
    <property type="entry name" value="DNA LIGASE 1"/>
    <property type="match status" value="1"/>
</dbReference>
<feature type="region of interest" description="Disordered" evidence="16">
    <location>
        <begin position="1"/>
        <end position="107"/>
    </location>
</feature>
<evidence type="ECO:0000256" key="14">
    <source>
        <dbReference type="RuleBase" id="RU000617"/>
    </source>
</evidence>
<dbReference type="PROSITE" id="PS00697">
    <property type="entry name" value="DNA_LIGASE_A1"/>
    <property type="match status" value="1"/>
</dbReference>
<dbReference type="Proteomes" id="UP000275078">
    <property type="component" value="Unassembled WGS sequence"/>
</dbReference>
<evidence type="ECO:0000259" key="17">
    <source>
        <dbReference type="PROSITE" id="PS50160"/>
    </source>
</evidence>
<keyword evidence="9 14" id="KW-0233">DNA recombination</keyword>
<feature type="region of interest" description="Disordered" evidence="16">
    <location>
        <begin position="752"/>
        <end position="788"/>
    </location>
</feature>
<feature type="compositionally biased region" description="Acidic residues" evidence="16">
    <location>
        <begin position="34"/>
        <end position="43"/>
    </location>
</feature>
<dbReference type="GO" id="GO:0005634">
    <property type="term" value="C:nucleus"/>
    <property type="evidence" value="ECO:0007669"/>
    <property type="project" value="UniProtKB-SubCell"/>
</dbReference>
<gene>
    <name evidence="18" type="ORF">BJ508DRAFT_202803</name>
</gene>
<comment type="catalytic activity">
    <reaction evidence="13 14">
        <text>ATP + (deoxyribonucleotide)n-3'-hydroxyl + 5'-phospho-(deoxyribonucleotide)m = (deoxyribonucleotide)n+m + AMP + diphosphate.</text>
        <dbReference type="EC" id="6.5.1.1"/>
    </reaction>
</comment>
<dbReference type="InterPro" id="IPR000977">
    <property type="entry name" value="DNA_ligase_ATP-dep"/>
</dbReference>
<proteinExistence type="inferred from homology"/>
<dbReference type="GO" id="GO:0003677">
    <property type="term" value="F:DNA binding"/>
    <property type="evidence" value="ECO:0007669"/>
    <property type="project" value="InterPro"/>
</dbReference>
<evidence type="ECO:0000256" key="7">
    <source>
        <dbReference type="ARBA" id="ARBA00022763"/>
    </source>
</evidence>
<dbReference type="FunFam" id="1.10.3260.10:FF:000001">
    <property type="entry name" value="DNA ligase"/>
    <property type="match status" value="1"/>
</dbReference>
<dbReference type="SUPFAM" id="SSF50249">
    <property type="entry name" value="Nucleic acid-binding proteins"/>
    <property type="match status" value="1"/>
</dbReference>
<dbReference type="EMBL" id="ML119646">
    <property type="protein sequence ID" value="RPA87442.1"/>
    <property type="molecule type" value="Genomic_DNA"/>
</dbReference>
<dbReference type="PROSITE" id="PS00333">
    <property type="entry name" value="DNA_LIGASE_A2"/>
    <property type="match status" value="1"/>
</dbReference>